<protein>
    <submittedName>
        <fullName evidence="2">Uncharacterized protein</fullName>
    </submittedName>
</protein>
<evidence type="ECO:0000313" key="1">
    <source>
        <dbReference type="Proteomes" id="UP000887569"/>
    </source>
</evidence>
<dbReference type="WBParaSite" id="PgR060_g027_t06">
    <property type="protein sequence ID" value="PgR060_g027_t06"/>
    <property type="gene ID" value="PgR060_g027"/>
</dbReference>
<accession>A0A915BUK7</accession>
<keyword evidence="1" id="KW-1185">Reference proteome</keyword>
<reference evidence="2" key="1">
    <citation type="submission" date="2022-11" db="UniProtKB">
        <authorList>
            <consortium name="WormBaseParasite"/>
        </authorList>
    </citation>
    <scope>IDENTIFICATION</scope>
</reference>
<sequence length="434" mass="47181">MMPFVSTRNGIGTRPIANTIPFSGLSSHFTIPSQANSAFVRLTTIQQQPAVYPRAVVGFCSPMVSVPTEYGWDTRYAVSHMSSLPTMELHNGIPATNYSSQPSPVNYTSAVATGFGVGCTTFHLPYNVQQPVQPTVSQTASASRFDVLAGGGIPLVASPFQPYQWSANQYQPVATQGLRYACAPLQAFGQPSNIPILQPRPQSIEPSSETRRPLYERRGVWHDTRATAHPMESNMFAEGIANPENISNENAFNWAFEGEDIAAAMNAPLDQIHPNHLEVERAREGSPLPSLVNESLLESLEGIDMDESVGLSLESSDSTSSVMNTTSTTTACTVSEQSSTQLMDLDSNSPIIAHANPNHAVKLEALSHSLDAVKREAFSKGAQSLVVVEIIQNNGTQDLADNSRERPHMGFPVSKRQFIIYLLRCSVNYTVVLQ</sequence>
<proteinExistence type="predicted"/>
<dbReference type="Proteomes" id="UP000887569">
    <property type="component" value="Unplaced"/>
</dbReference>
<name>A0A915BUK7_PARUN</name>
<organism evidence="1 2">
    <name type="scientific">Parascaris univalens</name>
    <name type="common">Nematode worm</name>
    <dbReference type="NCBI Taxonomy" id="6257"/>
    <lineage>
        <taxon>Eukaryota</taxon>
        <taxon>Metazoa</taxon>
        <taxon>Ecdysozoa</taxon>
        <taxon>Nematoda</taxon>
        <taxon>Chromadorea</taxon>
        <taxon>Rhabditida</taxon>
        <taxon>Spirurina</taxon>
        <taxon>Ascaridomorpha</taxon>
        <taxon>Ascaridoidea</taxon>
        <taxon>Ascarididae</taxon>
        <taxon>Parascaris</taxon>
    </lineage>
</organism>
<evidence type="ECO:0000313" key="2">
    <source>
        <dbReference type="WBParaSite" id="PgR060_g027_t06"/>
    </source>
</evidence>
<dbReference type="AlphaFoldDB" id="A0A915BUK7"/>